<dbReference type="Pfam" id="PF15125">
    <property type="entry name" value="TMEM238"/>
    <property type="match status" value="1"/>
</dbReference>
<evidence type="ECO:0000313" key="3">
    <source>
        <dbReference type="Proteomes" id="UP001176940"/>
    </source>
</evidence>
<reference evidence="2" key="1">
    <citation type="submission" date="2023-07" db="EMBL/GenBank/DDBJ databases">
        <authorList>
            <person name="Stuckert A."/>
        </authorList>
    </citation>
    <scope>NUCLEOTIDE SEQUENCE</scope>
</reference>
<sequence>MNKNEPTRKERVYFNSDILVPLTCIGIGYRYRRYPIFFEYRPIPTDTDTFRYRKNRGTAMGAACTPSYANLFLGFWEREIFGEGTCATSQVQCWYRYIYDMFMISHGPKPVLLDFVHGLNQNNHNIRLTHRVAVDIDFLDIKIIRHKGDRVQTDMFRKGTSVYALLHSTSAHTRSTDLQSDVACFFVSTLPDSNSGKMALERCRLALLFAILMDLIGLTSLLVGIFAELKLNNQDYGDLLIYTGAILVFLSLIGWIFWYTGNIEISLEDLQQDYGTKDGTLASLARKISRHLSHRDANHGSRKWLNVRQEGAEKVTSLQLSKPKVLKMELEDKF</sequence>
<name>A0ABN9KSA2_9NEOB</name>
<dbReference type="PANTHER" id="PTHR28613:SF5">
    <property type="entry name" value="TRANSMEMBRANE PROTEIN 238"/>
    <property type="match status" value="1"/>
</dbReference>
<feature type="transmembrane region" description="Helical" evidence="1">
    <location>
        <begin position="239"/>
        <end position="258"/>
    </location>
</feature>
<keyword evidence="1" id="KW-1133">Transmembrane helix</keyword>
<comment type="caution">
    <text evidence="2">The sequence shown here is derived from an EMBL/GenBank/DDBJ whole genome shotgun (WGS) entry which is preliminary data.</text>
</comment>
<dbReference type="InterPro" id="IPR029365">
    <property type="entry name" value="TMEM238"/>
</dbReference>
<proteinExistence type="predicted"/>
<gene>
    <name evidence="2" type="ORF">RIMI_LOCUS1648776</name>
</gene>
<keyword evidence="1" id="KW-0812">Transmembrane</keyword>
<accession>A0ABN9KSA2</accession>
<keyword evidence="1" id="KW-0472">Membrane</keyword>
<dbReference type="EMBL" id="CAUEEQ010002176">
    <property type="protein sequence ID" value="CAJ0921936.1"/>
    <property type="molecule type" value="Genomic_DNA"/>
</dbReference>
<organism evidence="2 3">
    <name type="scientific">Ranitomeya imitator</name>
    <name type="common">mimic poison frog</name>
    <dbReference type="NCBI Taxonomy" id="111125"/>
    <lineage>
        <taxon>Eukaryota</taxon>
        <taxon>Metazoa</taxon>
        <taxon>Chordata</taxon>
        <taxon>Craniata</taxon>
        <taxon>Vertebrata</taxon>
        <taxon>Euteleostomi</taxon>
        <taxon>Amphibia</taxon>
        <taxon>Batrachia</taxon>
        <taxon>Anura</taxon>
        <taxon>Neobatrachia</taxon>
        <taxon>Hyloidea</taxon>
        <taxon>Dendrobatidae</taxon>
        <taxon>Dendrobatinae</taxon>
        <taxon>Ranitomeya</taxon>
    </lineage>
</organism>
<feature type="transmembrane region" description="Helical" evidence="1">
    <location>
        <begin position="205"/>
        <end position="227"/>
    </location>
</feature>
<dbReference type="Proteomes" id="UP001176940">
    <property type="component" value="Unassembled WGS sequence"/>
</dbReference>
<evidence type="ECO:0000256" key="1">
    <source>
        <dbReference type="SAM" id="Phobius"/>
    </source>
</evidence>
<evidence type="ECO:0000313" key="2">
    <source>
        <dbReference type="EMBL" id="CAJ0921936.1"/>
    </source>
</evidence>
<keyword evidence="3" id="KW-1185">Reference proteome</keyword>
<protein>
    <recommendedName>
        <fullName evidence="4">Transmembrane protein 238</fullName>
    </recommendedName>
</protein>
<dbReference type="PANTHER" id="PTHR28613">
    <property type="entry name" value="SI:CH211-232M10.4-RELATED"/>
    <property type="match status" value="1"/>
</dbReference>
<evidence type="ECO:0008006" key="4">
    <source>
        <dbReference type="Google" id="ProtNLM"/>
    </source>
</evidence>